<dbReference type="CDD" id="cd00293">
    <property type="entry name" value="USP-like"/>
    <property type="match status" value="1"/>
</dbReference>
<evidence type="ECO:0000313" key="4">
    <source>
        <dbReference type="Proteomes" id="UP000468943"/>
    </source>
</evidence>
<dbReference type="PANTHER" id="PTHR46268">
    <property type="entry name" value="STRESS RESPONSE PROTEIN NHAX"/>
    <property type="match status" value="1"/>
</dbReference>
<protein>
    <submittedName>
        <fullName evidence="3">Universal stress protein</fullName>
    </submittedName>
</protein>
<dbReference type="PANTHER" id="PTHR46268:SF15">
    <property type="entry name" value="UNIVERSAL STRESS PROTEIN HP_0031"/>
    <property type="match status" value="1"/>
</dbReference>
<dbReference type="RefSeq" id="WP_160598361.1">
    <property type="nucleotide sequence ID" value="NZ_WTYS01000001.1"/>
</dbReference>
<dbReference type="Proteomes" id="UP000468943">
    <property type="component" value="Unassembled WGS sequence"/>
</dbReference>
<keyword evidence="4" id="KW-1185">Reference proteome</keyword>
<proteinExistence type="inferred from homology"/>
<reference evidence="3 4" key="1">
    <citation type="submission" date="2019-12" db="EMBL/GenBank/DDBJ databases">
        <title>Genomic-based taxomic classification of the family Erythrobacteraceae.</title>
        <authorList>
            <person name="Xu L."/>
        </authorList>
    </citation>
    <scope>NUCLEOTIDE SEQUENCE [LARGE SCALE GENOMIC DNA]</scope>
    <source>
        <strain evidence="3 4">JCM 17802</strain>
    </source>
</reference>
<evidence type="ECO:0000256" key="1">
    <source>
        <dbReference type="ARBA" id="ARBA00008791"/>
    </source>
</evidence>
<dbReference type="SUPFAM" id="SSF52402">
    <property type="entry name" value="Adenine nucleotide alpha hydrolases-like"/>
    <property type="match status" value="2"/>
</dbReference>
<dbReference type="Gene3D" id="3.40.50.12370">
    <property type="match status" value="1"/>
</dbReference>
<evidence type="ECO:0000313" key="3">
    <source>
        <dbReference type="EMBL" id="MXO57254.1"/>
    </source>
</evidence>
<dbReference type="EMBL" id="WTYS01000001">
    <property type="protein sequence ID" value="MXO57254.1"/>
    <property type="molecule type" value="Genomic_DNA"/>
</dbReference>
<accession>A0A6I4SNG2</accession>
<comment type="similarity">
    <text evidence="1">Belongs to the universal stress protein A family.</text>
</comment>
<comment type="caution">
    <text evidence="3">The sequence shown here is derived from an EMBL/GenBank/DDBJ whole genome shotgun (WGS) entry which is preliminary data.</text>
</comment>
<dbReference type="InterPro" id="IPR006016">
    <property type="entry name" value="UspA"/>
</dbReference>
<dbReference type="AlphaFoldDB" id="A0A6I4SNG2"/>
<feature type="domain" description="UspA" evidence="2">
    <location>
        <begin position="152"/>
        <end position="270"/>
    </location>
</feature>
<sequence>MRRILLHIYDDECFEARLQVALDISRRFSGHLTCIQAVPYDYGVPNDFYGTMAAQMIVDYERIAKKAKEQIEARLAKEDVPWNWIKGRGSAALAIAHYAPLHDLVVVGALNPDGKATSPSRLVSELLERVRAPILVVPKSLRSFDLDGPAAVAWNNSAESAHALRAAMPVLKLASSVHVLTIREKKEAGRFDLPSTKASEYLADDGIKSELTELPEDESASIAEILLEAAQARQAGYIVMGAYGHSRFRERVLGGVTHDMLKDPAIPLLLSH</sequence>
<organism evidence="3 4">
    <name type="scientific">Pontixanthobacter gangjinensis</name>
    <dbReference type="NCBI Taxonomy" id="1028742"/>
    <lineage>
        <taxon>Bacteria</taxon>
        <taxon>Pseudomonadati</taxon>
        <taxon>Pseudomonadota</taxon>
        <taxon>Alphaproteobacteria</taxon>
        <taxon>Sphingomonadales</taxon>
        <taxon>Erythrobacteraceae</taxon>
        <taxon>Pontixanthobacter</taxon>
    </lineage>
</organism>
<name>A0A6I4SNG2_9SPHN</name>
<dbReference type="Pfam" id="PF00582">
    <property type="entry name" value="Usp"/>
    <property type="match status" value="1"/>
</dbReference>
<gene>
    <name evidence="3" type="ORF">GRI36_10205</name>
</gene>
<evidence type="ECO:0000259" key="2">
    <source>
        <dbReference type="Pfam" id="PF00582"/>
    </source>
</evidence>
<dbReference type="OrthoDB" id="9804721at2"/>